<accession>A0A554VF07</accession>
<keyword evidence="2" id="KW-1185">Reference proteome</keyword>
<organism evidence="1 2">
    <name type="scientific">Aquimarina algiphila</name>
    <dbReference type="NCBI Taxonomy" id="2047982"/>
    <lineage>
        <taxon>Bacteria</taxon>
        <taxon>Pseudomonadati</taxon>
        <taxon>Bacteroidota</taxon>
        <taxon>Flavobacteriia</taxon>
        <taxon>Flavobacteriales</taxon>
        <taxon>Flavobacteriaceae</taxon>
        <taxon>Aquimarina</taxon>
    </lineage>
</organism>
<dbReference type="Proteomes" id="UP000318833">
    <property type="component" value="Unassembled WGS sequence"/>
</dbReference>
<evidence type="ECO:0000313" key="1">
    <source>
        <dbReference type="EMBL" id="TSE05680.1"/>
    </source>
</evidence>
<reference evidence="1 2" key="1">
    <citation type="submission" date="2019-07" db="EMBL/GenBank/DDBJ databases">
        <title>The draft genome sequence of Aquimarina algiphila M91.</title>
        <authorList>
            <person name="Meng X."/>
        </authorList>
    </citation>
    <scope>NUCLEOTIDE SEQUENCE [LARGE SCALE GENOMIC DNA]</scope>
    <source>
        <strain evidence="1 2">M91</strain>
    </source>
</reference>
<dbReference type="RefSeq" id="WP_143917916.1">
    <property type="nucleotide sequence ID" value="NZ_CANMIK010000054.1"/>
</dbReference>
<gene>
    <name evidence="1" type="ORF">FOF46_21875</name>
</gene>
<name>A0A554VF07_9FLAO</name>
<dbReference type="EMBL" id="VLNR01000056">
    <property type="protein sequence ID" value="TSE05680.1"/>
    <property type="molecule type" value="Genomic_DNA"/>
</dbReference>
<proteinExistence type="predicted"/>
<evidence type="ECO:0000313" key="2">
    <source>
        <dbReference type="Proteomes" id="UP000318833"/>
    </source>
</evidence>
<comment type="caution">
    <text evidence="1">The sequence shown here is derived from an EMBL/GenBank/DDBJ whole genome shotgun (WGS) entry which is preliminary data.</text>
</comment>
<dbReference type="OrthoDB" id="1100373at2"/>
<dbReference type="AlphaFoldDB" id="A0A554VF07"/>
<sequence>METTILERQNVLDITLQEYGSITAVFDFALGNGLGITSEPGIGEDFILPKSEEYDPDILGYYQNYNIKPVTGSTGGQVSPDDKGIGVMITEQTFIIG</sequence>
<protein>
    <submittedName>
        <fullName evidence="1">Uncharacterized protein</fullName>
    </submittedName>
</protein>